<dbReference type="AlphaFoldDB" id="A0A6J4MUQ1"/>
<evidence type="ECO:0000313" key="2">
    <source>
        <dbReference type="EMBL" id="CAA9367266.1"/>
    </source>
</evidence>
<gene>
    <name evidence="2" type="ORF">AVDCRST_MAG68-4976</name>
</gene>
<protein>
    <submittedName>
        <fullName evidence="2">Uncharacterized protein</fullName>
    </submittedName>
</protein>
<dbReference type="EMBL" id="CADCTW010000227">
    <property type="protein sequence ID" value="CAA9367266.1"/>
    <property type="molecule type" value="Genomic_DNA"/>
</dbReference>
<proteinExistence type="predicted"/>
<feature type="region of interest" description="Disordered" evidence="1">
    <location>
        <begin position="1"/>
        <end position="28"/>
    </location>
</feature>
<reference evidence="2" key="1">
    <citation type="submission" date="2020-02" db="EMBL/GenBank/DDBJ databases">
        <authorList>
            <person name="Meier V. D."/>
        </authorList>
    </citation>
    <scope>NUCLEOTIDE SEQUENCE</scope>
    <source>
        <strain evidence="2">AVDCRST_MAG68</strain>
    </source>
</reference>
<evidence type="ECO:0000256" key="1">
    <source>
        <dbReference type="SAM" id="MobiDB-lite"/>
    </source>
</evidence>
<name>A0A6J4MUQ1_9BACT</name>
<accession>A0A6J4MUQ1</accession>
<organism evidence="2">
    <name type="scientific">uncultured Gemmatimonadota bacterium</name>
    <dbReference type="NCBI Taxonomy" id="203437"/>
    <lineage>
        <taxon>Bacteria</taxon>
        <taxon>Pseudomonadati</taxon>
        <taxon>Gemmatimonadota</taxon>
        <taxon>environmental samples</taxon>
    </lineage>
</organism>
<sequence length="43" mass="4646">MGEGGREGEDPPWERAFPGAGTPAQERDGRAERLLLCLAHIAQ</sequence>
<feature type="compositionally biased region" description="Basic and acidic residues" evidence="1">
    <location>
        <begin position="1"/>
        <end position="13"/>
    </location>
</feature>